<dbReference type="AlphaFoldDB" id="A0A0C2SCW2"/>
<reference evidence="2 3" key="1">
    <citation type="submission" date="2014-04" db="EMBL/GenBank/DDBJ databases">
        <title>Evolutionary Origins and Diversification of the Mycorrhizal Mutualists.</title>
        <authorList>
            <consortium name="DOE Joint Genome Institute"/>
            <consortium name="Mycorrhizal Genomics Consortium"/>
            <person name="Kohler A."/>
            <person name="Kuo A."/>
            <person name="Nagy L.G."/>
            <person name="Floudas D."/>
            <person name="Copeland A."/>
            <person name="Barry K.W."/>
            <person name="Cichocki N."/>
            <person name="Veneault-Fourrey C."/>
            <person name="LaButti K."/>
            <person name="Lindquist E.A."/>
            <person name="Lipzen A."/>
            <person name="Lundell T."/>
            <person name="Morin E."/>
            <person name="Murat C."/>
            <person name="Riley R."/>
            <person name="Ohm R."/>
            <person name="Sun H."/>
            <person name="Tunlid A."/>
            <person name="Henrissat B."/>
            <person name="Grigoriev I.V."/>
            <person name="Hibbett D.S."/>
            <person name="Martin F."/>
        </authorList>
    </citation>
    <scope>NUCLEOTIDE SEQUENCE [LARGE SCALE GENOMIC DNA]</scope>
    <source>
        <strain evidence="2 3">Koide BX008</strain>
    </source>
</reference>
<proteinExistence type="predicted"/>
<evidence type="ECO:0000313" key="2">
    <source>
        <dbReference type="EMBL" id="KIL60820.1"/>
    </source>
</evidence>
<evidence type="ECO:0000313" key="3">
    <source>
        <dbReference type="Proteomes" id="UP000054549"/>
    </source>
</evidence>
<protein>
    <submittedName>
        <fullName evidence="2">Uncharacterized protein</fullName>
    </submittedName>
</protein>
<evidence type="ECO:0000256" key="1">
    <source>
        <dbReference type="SAM" id="MobiDB-lite"/>
    </source>
</evidence>
<dbReference type="HOGENOM" id="CLU_2372334_0_0_1"/>
<name>A0A0C2SCW2_AMAMK</name>
<dbReference type="InParanoid" id="A0A0C2SCW2"/>
<organism evidence="2 3">
    <name type="scientific">Amanita muscaria (strain Koide BX008)</name>
    <dbReference type="NCBI Taxonomy" id="946122"/>
    <lineage>
        <taxon>Eukaryota</taxon>
        <taxon>Fungi</taxon>
        <taxon>Dikarya</taxon>
        <taxon>Basidiomycota</taxon>
        <taxon>Agaricomycotina</taxon>
        <taxon>Agaricomycetes</taxon>
        <taxon>Agaricomycetidae</taxon>
        <taxon>Agaricales</taxon>
        <taxon>Pluteineae</taxon>
        <taxon>Amanitaceae</taxon>
        <taxon>Amanita</taxon>
    </lineage>
</organism>
<feature type="region of interest" description="Disordered" evidence="1">
    <location>
        <begin position="1"/>
        <end position="22"/>
    </location>
</feature>
<dbReference type="Proteomes" id="UP000054549">
    <property type="component" value="Unassembled WGS sequence"/>
</dbReference>
<gene>
    <name evidence="2" type="ORF">M378DRAFT_167637</name>
</gene>
<accession>A0A0C2SCW2</accession>
<sequence>MTRQRATRIRGGAGPDPAVSRLTGAGLFSRTTMTKSDEEVVLHPNFNSSLVHPSDLINTALLSQNPAAKVALTHDDVWCNLLRDVCFLLLRRPRL</sequence>
<dbReference type="EMBL" id="KN818292">
    <property type="protein sequence ID" value="KIL60820.1"/>
    <property type="molecule type" value="Genomic_DNA"/>
</dbReference>
<dbReference type="OrthoDB" id="2690880at2759"/>
<keyword evidence="3" id="KW-1185">Reference proteome</keyword>